<protein>
    <submittedName>
        <fullName evidence="1">Uncharacterized protein</fullName>
    </submittedName>
</protein>
<dbReference type="OrthoDB" id="2355173at2"/>
<evidence type="ECO:0000313" key="2">
    <source>
        <dbReference type="Proteomes" id="UP000006054"/>
    </source>
</evidence>
<dbReference type="HOGENOM" id="CLU_1893107_0_0_10"/>
<sequence length="134" mass="15888">MVYNKNNWKTKDGFTTEDGWTTLPIVGLTVKSNSTLERLEFNEDSSKRLVISGDFILEQEQDILESVGLIDDTCEYYDSLIRESKINYAKFNRKYLEIEFDVKPILKLKVDITKFRFPFDNWEYHQQNGWIAFP</sequence>
<keyword evidence="2" id="KW-1185">Reference proteome</keyword>
<organism evidence="1 2">
    <name type="scientific">Bernardetia litoralis (strain ATCC 23117 / DSM 6794 / NBRC 15988 / NCIMB 1366 / Fx l1 / Sio-4)</name>
    <name type="common">Flexibacter litoralis</name>
    <dbReference type="NCBI Taxonomy" id="880071"/>
    <lineage>
        <taxon>Bacteria</taxon>
        <taxon>Pseudomonadati</taxon>
        <taxon>Bacteroidota</taxon>
        <taxon>Cytophagia</taxon>
        <taxon>Cytophagales</taxon>
        <taxon>Bernardetiaceae</taxon>
        <taxon>Bernardetia</taxon>
    </lineage>
</organism>
<dbReference type="EMBL" id="CP003345">
    <property type="protein sequence ID" value="AFM04764.1"/>
    <property type="molecule type" value="Genomic_DNA"/>
</dbReference>
<accession>I4ALC9</accession>
<reference evidence="2" key="1">
    <citation type="submission" date="2012-06" db="EMBL/GenBank/DDBJ databases">
        <title>The complete genome of Flexibacter litoralis DSM 6794.</title>
        <authorList>
            <person name="Lucas S."/>
            <person name="Copeland A."/>
            <person name="Lapidus A."/>
            <person name="Glavina del Rio T."/>
            <person name="Dalin E."/>
            <person name="Tice H."/>
            <person name="Bruce D."/>
            <person name="Goodwin L."/>
            <person name="Pitluck S."/>
            <person name="Peters L."/>
            <person name="Ovchinnikova G."/>
            <person name="Lu M."/>
            <person name="Kyrpides N."/>
            <person name="Mavromatis K."/>
            <person name="Ivanova N."/>
            <person name="Brettin T."/>
            <person name="Detter J.C."/>
            <person name="Han C."/>
            <person name="Larimer F."/>
            <person name="Land M."/>
            <person name="Hauser L."/>
            <person name="Markowitz V."/>
            <person name="Cheng J.-F."/>
            <person name="Hugenholtz P."/>
            <person name="Woyke T."/>
            <person name="Wu D."/>
            <person name="Spring S."/>
            <person name="Lang E."/>
            <person name="Kopitz M."/>
            <person name="Brambilla E."/>
            <person name="Klenk H.-P."/>
            <person name="Eisen J.A."/>
        </authorList>
    </citation>
    <scope>NUCLEOTIDE SEQUENCE [LARGE SCALE GENOMIC DNA]</scope>
    <source>
        <strain evidence="2">ATCC 23117 / DSM 6794 / NBRC 15988 / NCIMB 1366 / Sio-4</strain>
    </source>
</reference>
<evidence type="ECO:0000313" key="1">
    <source>
        <dbReference type="EMBL" id="AFM04764.1"/>
    </source>
</evidence>
<dbReference type="KEGG" id="fli:Fleli_2397"/>
<name>I4ALC9_BERLS</name>
<dbReference type="AlphaFoldDB" id="I4ALC9"/>
<gene>
    <name evidence="1" type="ordered locus">Fleli_2397</name>
</gene>
<dbReference type="RefSeq" id="WP_014798201.1">
    <property type="nucleotide sequence ID" value="NC_018018.1"/>
</dbReference>
<proteinExistence type="predicted"/>
<dbReference type="Proteomes" id="UP000006054">
    <property type="component" value="Chromosome"/>
</dbReference>